<dbReference type="InterPro" id="IPR044275">
    <property type="entry name" value="KRP"/>
</dbReference>
<keyword evidence="4" id="KW-0131">Cell cycle</keyword>
<proteinExistence type="inferred from homology"/>
<protein>
    <recommendedName>
        <fullName evidence="6">Cyclin-dependent kinase inhibitor domain-containing protein</fullName>
    </recommendedName>
</protein>
<dbReference type="Pfam" id="PF02234">
    <property type="entry name" value="CDI"/>
    <property type="match status" value="1"/>
</dbReference>
<keyword evidence="8" id="KW-1185">Reference proteome</keyword>
<dbReference type="Gene3D" id="4.10.365.10">
    <property type="entry name" value="p27"/>
    <property type="match status" value="1"/>
</dbReference>
<evidence type="ECO:0000256" key="5">
    <source>
        <dbReference type="SAM" id="MobiDB-lite"/>
    </source>
</evidence>
<organism evidence="7 8">
    <name type="scientific">Malus domestica</name>
    <name type="common">Apple</name>
    <name type="synonym">Pyrus malus</name>
    <dbReference type="NCBI Taxonomy" id="3750"/>
    <lineage>
        <taxon>Eukaryota</taxon>
        <taxon>Viridiplantae</taxon>
        <taxon>Streptophyta</taxon>
        <taxon>Embryophyta</taxon>
        <taxon>Tracheophyta</taxon>
        <taxon>Spermatophyta</taxon>
        <taxon>Magnoliopsida</taxon>
        <taxon>eudicotyledons</taxon>
        <taxon>Gunneridae</taxon>
        <taxon>Pentapetalae</taxon>
        <taxon>rosids</taxon>
        <taxon>fabids</taxon>
        <taxon>Rosales</taxon>
        <taxon>Rosaceae</taxon>
        <taxon>Amygdaloideae</taxon>
        <taxon>Maleae</taxon>
        <taxon>Malus</taxon>
    </lineage>
</organism>
<evidence type="ECO:0000256" key="2">
    <source>
        <dbReference type="ARBA" id="ARBA00010274"/>
    </source>
</evidence>
<dbReference type="Proteomes" id="UP000290289">
    <property type="component" value="Chromosome 15"/>
</dbReference>
<evidence type="ECO:0000256" key="1">
    <source>
        <dbReference type="ARBA" id="ARBA00004642"/>
    </source>
</evidence>
<evidence type="ECO:0000313" key="8">
    <source>
        <dbReference type="Proteomes" id="UP000290289"/>
    </source>
</evidence>
<comment type="subcellular location">
    <subcellularLocation>
        <location evidence="1">Nucleus</location>
        <location evidence="1">Nucleoplasm</location>
    </subcellularLocation>
</comment>
<dbReference type="EMBL" id="RDQH01000341">
    <property type="protein sequence ID" value="RXH75325.1"/>
    <property type="molecule type" value="Genomic_DNA"/>
</dbReference>
<sequence length="182" mass="20434">MEVSRAATSATAAKKRKAGSADGESVELPSSYDVAQHKRPRRRVVVVSSAPKIKREAESVRTSNDGFWTSDHAESSCCSSNGSSELEDESDQVESWTYNSSRDERREMTAPTSKVGAEAESTARLKDESQRRSPTVVNASELEEFFAAMEKESQQKFKEMYNFDVAKDEPHEGRYEWVRLKP</sequence>
<comment type="similarity">
    <text evidence="2">Belongs to the CDI family. ICK/KRP subfamily.</text>
</comment>
<accession>A0A498I0A1</accession>
<feature type="compositionally biased region" description="Basic and acidic residues" evidence="5">
    <location>
        <begin position="121"/>
        <end position="131"/>
    </location>
</feature>
<dbReference type="GO" id="GO:0051726">
    <property type="term" value="P:regulation of cell cycle"/>
    <property type="evidence" value="ECO:0007669"/>
    <property type="project" value="InterPro"/>
</dbReference>
<name>A0A498I0A1_MALDO</name>
<dbReference type="GO" id="GO:0004861">
    <property type="term" value="F:cyclin-dependent protein serine/threonine kinase inhibitor activity"/>
    <property type="evidence" value="ECO:0007669"/>
    <property type="project" value="InterPro"/>
</dbReference>
<evidence type="ECO:0000256" key="3">
    <source>
        <dbReference type="ARBA" id="ARBA00023013"/>
    </source>
</evidence>
<evidence type="ECO:0000256" key="4">
    <source>
        <dbReference type="ARBA" id="ARBA00023306"/>
    </source>
</evidence>
<feature type="compositionally biased region" description="Low complexity" evidence="5">
    <location>
        <begin position="1"/>
        <end position="12"/>
    </location>
</feature>
<comment type="caution">
    <text evidence="7">The sequence shown here is derived from an EMBL/GenBank/DDBJ whole genome shotgun (WGS) entry which is preliminary data.</text>
</comment>
<dbReference type="AlphaFoldDB" id="A0A498I0A1"/>
<evidence type="ECO:0000259" key="6">
    <source>
        <dbReference type="Pfam" id="PF02234"/>
    </source>
</evidence>
<reference evidence="7 8" key="1">
    <citation type="submission" date="2018-10" db="EMBL/GenBank/DDBJ databases">
        <title>A high-quality apple genome assembly.</title>
        <authorList>
            <person name="Hu J."/>
        </authorList>
    </citation>
    <scope>NUCLEOTIDE SEQUENCE [LARGE SCALE GENOMIC DNA]</scope>
    <source>
        <strain evidence="8">cv. HFTH1</strain>
        <tissue evidence="7">Young leaf</tissue>
    </source>
</reference>
<feature type="domain" description="Cyclin-dependent kinase inhibitor" evidence="6">
    <location>
        <begin position="137"/>
        <end position="180"/>
    </location>
</feature>
<feature type="region of interest" description="Disordered" evidence="5">
    <location>
        <begin position="1"/>
        <end position="136"/>
    </location>
</feature>
<evidence type="ECO:0000313" key="7">
    <source>
        <dbReference type="EMBL" id="RXH75325.1"/>
    </source>
</evidence>
<dbReference type="STRING" id="3750.A0A498I0A1"/>
<feature type="compositionally biased region" description="Low complexity" evidence="5">
    <location>
        <begin position="75"/>
        <end position="84"/>
    </location>
</feature>
<dbReference type="GO" id="GO:0005654">
    <property type="term" value="C:nucleoplasm"/>
    <property type="evidence" value="ECO:0007669"/>
    <property type="project" value="UniProtKB-SubCell"/>
</dbReference>
<dbReference type="InterPro" id="IPR003175">
    <property type="entry name" value="CDI_dom"/>
</dbReference>
<gene>
    <name evidence="7" type="ORF">DVH24_030046</name>
</gene>
<dbReference type="InterPro" id="IPR044898">
    <property type="entry name" value="CDI_dom_sf"/>
</dbReference>
<keyword evidence="3" id="KW-0649">Protein kinase inhibitor</keyword>
<dbReference type="PANTHER" id="PTHR46776">
    <property type="entry name" value="CYCLIN-DEPENDENT KINASE INHIBITOR 4-RELATED"/>
    <property type="match status" value="1"/>
</dbReference>